<dbReference type="EMBL" id="JAPUFD010000016">
    <property type="protein sequence ID" value="MDI1491880.1"/>
    <property type="molecule type" value="Genomic_DNA"/>
</dbReference>
<dbReference type="AlphaFoldDB" id="A0AA43TZH6"/>
<name>A0AA43TZH6_9LECA</name>
<dbReference type="Proteomes" id="UP001161017">
    <property type="component" value="Unassembled WGS sequence"/>
</dbReference>
<dbReference type="Pfam" id="PF24864">
    <property type="entry name" value="DUF7730"/>
    <property type="match status" value="1"/>
</dbReference>
<evidence type="ECO:0000259" key="1">
    <source>
        <dbReference type="Pfam" id="PF24864"/>
    </source>
</evidence>
<reference evidence="2" key="1">
    <citation type="journal article" date="2023" name="Genome Biol. Evol.">
        <title>First Whole Genome Sequence and Flow Cytometry Genome Size Data for the Lichen-Forming Fungus Ramalina farinacea (Ascomycota).</title>
        <authorList>
            <person name="Llewellyn T."/>
            <person name="Mian S."/>
            <person name="Hill R."/>
            <person name="Leitch I.J."/>
            <person name="Gaya E."/>
        </authorList>
    </citation>
    <scope>NUCLEOTIDE SEQUENCE</scope>
    <source>
        <strain evidence="2">LIQ254RAFAR</strain>
    </source>
</reference>
<dbReference type="InterPro" id="IPR056632">
    <property type="entry name" value="DUF7730"/>
</dbReference>
<gene>
    <name evidence="2" type="ORF">OHK93_003091</name>
</gene>
<keyword evidence="3" id="KW-1185">Reference proteome</keyword>
<proteinExistence type="predicted"/>
<evidence type="ECO:0000313" key="3">
    <source>
        <dbReference type="Proteomes" id="UP001161017"/>
    </source>
</evidence>
<dbReference type="PANTHER" id="PTHR38790">
    <property type="entry name" value="2EXR DOMAIN-CONTAINING PROTEIN-RELATED"/>
    <property type="match status" value="1"/>
</dbReference>
<protein>
    <recommendedName>
        <fullName evidence="1">DUF7730 domain-containing protein</fullName>
    </recommendedName>
</protein>
<evidence type="ECO:0000313" key="2">
    <source>
        <dbReference type="EMBL" id="MDI1491880.1"/>
    </source>
</evidence>
<comment type="caution">
    <text evidence="2">The sequence shown here is derived from an EMBL/GenBank/DDBJ whole genome shotgun (WGS) entry which is preliminary data.</text>
</comment>
<sequence length="225" mass="25897">MFQPSNRVKVSILATSRQLYEECNLLIWHTNTFSFEVPTAFTIFLESLNTQQMRNIRNLQIRPLASQLTFPGQHGIYRNGNGDRIVGIQQWNLGDSRGQLIQRLHAVKSLRIQLKYVACGDVIEPSRFQLELALSNLQVLRSIPLEYATVDFDIRRLPGYADKTVDPKIKQLAAEFQRMLLDPAGPEKVKEFGVPKRPTRLHSQFPGNIFSSENIYFYMGSEWPE</sequence>
<dbReference type="PANTHER" id="PTHR38790:SF4">
    <property type="entry name" value="2EXR DOMAIN-CONTAINING PROTEIN"/>
    <property type="match status" value="1"/>
</dbReference>
<feature type="domain" description="DUF7730" evidence="1">
    <location>
        <begin position="9"/>
        <end position="132"/>
    </location>
</feature>
<accession>A0AA43TZH6</accession>
<organism evidence="2 3">
    <name type="scientific">Ramalina farinacea</name>
    <dbReference type="NCBI Taxonomy" id="258253"/>
    <lineage>
        <taxon>Eukaryota</taxon>
        <taxon>Fungi</taxon>
        <taxon>Dikarya</taxon>
        <taxon>Ascomycota</taxon>
        <taxon>Pezizomycotina</taxon>
        <taxon>Lecanoromycetes</taxon>
        <taxon>OSLEUM clade</taxon>
        <taxon>Lecanoromycetidae</taxon>
        <taxon>Lecanorales</taxon>
        <taxon>Lecanorineae</taxon>
        <taxon>Ramalinaceae</taxon>
        <taxon>Ramalina</taxon>
    </lineage>
</organism>